<dbReference type="GO" id="GO:0004497">
    <property type="term" value="F:monooxygenase activity"/>
    <property type="evidence" value="ECO:0007669"/>
    <property type="project" value="UniProtKB-KW"/>
</dbReference>
<dbReference type="Gene3D" id="1.10.630.10">
    <property type="entry name" value="Cytochrome P450"/>
    <property type="match status" value="1"/>
</dbReference>
<keyword evidence="5" id="KW-0812">Transmembrane</keyword>
<dbReference type="PANTHER" id="PTHR46300">
    <property type="entry name" value="P450, PUTATIVE (EUROFUNG)-RELATED-RELATED"/>
    <property type="match status" value="1"/>
</dbReference>
<evidence type="ECO:0000256" key="9">
    <source>
        <dbReference type="ARBA" id="ARBA00023004"/>
    </source>
</evidence>
<sequence>PPGPPPKFLVGNAFDMPKEREWETFAEWAREYGEIVYVRMFHVDVIIVNSRRMAYELFDKRSSIYSDRIHLPML</sequence>
<dbReference type="PANTHER" id="PTHR46300:SF2">
    <property type="entry name" value="CYTOCHROME P450 MONOOXYGENASE ALNH-RELATED"/>
    <property type="match status" value="1"/>
</dbReference>
<protein>
    <recommendedName>
        <fullName evidence="14">Cytochrome P450</fullName>
    </recommendedName>
</protein>
<dbReference type="OrthoDB" id="1055148at2759"/>
<dbReference type="GO" id="GO:0020037">
    <property type="term" value="F:heme binding"/>
    <property type="evidence" value="ECO:0007669"/>
    <property type="project" value="InterPro"/>
</dbReference>
<feature type="non-terminal residue" evidence="12">
    <location>
        <position position="74"/>
    </location>
</feature>
<dbReference type="Proteomes" id="UP000054279">
    <property type="component" value="Unassembled WGS sequence"/>
</dbReference>
<dbReference type="EMBL" id="KN837142">
    <property type="protein sequence ID" value="KIJ40667.1"/>
    <property type="molecule type" value="Genomic_DNA"/>
</dbReference>
<evidence type="ECO:0000256" key="4">
    <source>
        <dbReference type="ARBA" id="ARBA00022617"/>
    </source>
</evidence>
<evidence type="ECO:0000256" key="3">
    <source>
        <dbReference type="ARBA" id="ARBA00010617"/>
    </source>
</evidence>
<keyword evidence="13" id="KW-1185">Reference proteome</keyword>
<name>A0A0C9VGW5_SPHS4</name>
<accession>A0A0C9VGW5</accession>
<dbReference type="GO" id="GO:0016020">
    <property type="term" value="C:membrane"/>
    <property type="evidence" value="ECO:0007669"/>
    <property type="project" value="UniProtKB-SubCell"/>
</dbReference>
<gene>
    <name evidence="12" type="ORF">M422DRAFT_143442</name>
</gene>
<evidence type="ECO:0000256" key="10">
    <source>
        <dbReference type="ARBA" id="ARBA00023033"/>
    </source>
</evidence>
<keyword evidence="6" id="KW-0479">Metal-binding</keyword>
<dbReference type="SUPFAM" id="SSF48264">
    <property type="entry name" value="Cytochrome P450"/>
    <property type="match status" value="1"/>
</dbReference>
<evidence type="ECO:0000256" key="7">
    <source>
        <dbReference type="ARBA" id="ARBA00022989"/>
    </source>
</evidence>
<keyword evidence="11" id="KW-0472">Membrane</keyword>
<evidence type="ECO:0000256" key="1">
    <source>
        <dbReference type="ARBA" id="ARBA00001971"/>
    </source>
</evidence>
<evidence type="ECO:0000256" key="6">
    <source>
        <dbReference type="ARBA" id="ARBA00022723"/>
    </source>
</evidence>
<dbReference type="GO" id="GO:0005506">
    <property type="term" value="F:iron ion binding"/>
    <property type="evidence" value="ECO:0007669"/>
    <property type="project" value="InterPro"/>
</dbReference>
<dbReference type="InterPro" id="IPR001128">
    <property type="entry name" value="Cyt_P450"/>
</dbReference>
<organism evidence="12 13">
    <name type="scientific">Sphaerobolus stellatus (strain SS14)</name>
    <dbReference type="NCBI Taxonomy" id="990650"/>
    <lineage>
        <taxon>Eukaryota</taxon>
        <taxon>Fungi</taxon>
        <taxon>Dikarya</taxon>
        <taxon>Basidiomycota</taxon>
        <taxon>Agaricomycotina</taxon>
        <taxon>Agaricomycetes</taxon>
        <taxon>Phallomycetidae</taxon>
        <taxon>Geastrales</taxon>
        <taxon>Sphaerobolaceae</taxon>
        <taxon>Sphaerobolus</taxon>
    </lineage>
</organism>
<dbReference type="InterPro" id="IPR050364">
    <property type="entry name" value="Cytochrome_P450_fung"/>
</dbReference>
<keyword evidence="10" id="KW-0503">Monooxygenase</keyword>
<feature type="non-terminal residue" evidence="12">
    <location>
        <position position="1"/>
    </location>
</feature>
<keyword evidence="7" id="KW-1133">Transmembrane helix</keyword>
<dbReference type="Pfam" id="PF00067">
    <property type="entry name" value="p450"/>
    <property type="match status" value="1"/>
</dbReference>
<evidence type="ECO:0000313" key="12">
    <source>
        <dbReference type="EMBL" id="KIJ40667.1"/>
    </source>
</evidence>
<dbReference type="HOGENOM" id="CLU_001570_21_4_1"/>
<evidence type="ECO:0000313" key="13">
    <source>
        <dbReference type="Proteomes" id="UP000054279"/>
    </source>
</evidence>
<dbReference type="GO" id="GO:0016705">
    <property type="term" value="F:oxidoreductase activity, acting on paired donors, with incorporation or reduction of molecular oxygen"/>
    <property type="evidence" value="ECO:0007669"/>
    <property type="project" value="InterPro"/>
</dbReference>
<keyword evidence="8" id="KW-0560">Oxidoreductase</keyword>
<evidence type="ECO:0000256" key="5">
    <source>
        <dbReference type="ARBA" id="ARBA00022692"/>
    </source>
</evidence>
<reference evidence="12 13" key="1">
    <citation type="submission" date="2014-06" db="EMBL/GenBank/DDBJ databases">
        <title>Evolutionary Origins and Diversification of the Mycorrhizal Mutualists.</title>
        <authorList>
            <consortium name="DOE Joint Genome Institute"/>
            <consortium name="Mycorrhizal Genomics Consortium"/>
            <person name="Kohler A."/>
            <person name="Kuo A."/>
            <person name="Nagy L.G."/>
            <person name="Floudas D."/>
            <person name="Copeland A."/>
            <person name="Barry K.W."/>
            <person name="Cichocki N."/>
            <person name="Veneault-Fourrey C."/>
            <person name="LaButti K."/>
            <person name="Lindquist E.A."/>
            <person name="Lipzen A."/>
            <person name="Lundell T."/>
            <person name="Morin E."/>
            <person name="Murat C."/>
            <person name="Riley R."/>
            <person name="Ohm R."/>
            <person name="Sun H."/>
            <person name="Tunlid A."/>
            <person name="Henrissat B."/>
            <person name="Grigoriev I.V."/>
            <person name="Hibbett D.S."/>
            <person name="Martin F."/>
        </authorList>
    </citation>
    <scope>NUCLEOTIDE SEQUENCE [LARGE SCALE GENOMIC DNA]</scope>
    <source>
        <strain evidence="12 13">SS14</strain>
    </source>
</reference>
<dbReference type="AlphaFoldDB" id="A0A0C9VGW5"/>
<evidence type="ECO:0000256" key="8">
    <source>
        <dbReference type="ARBA" id="ARBA00023002"/>
    </source>
</evidence>
<evidence type="ECO:0000256" key="2">
    <source>
        <dbReference type="ARBA" id="ARBA00004370"/>
    </source>
</evidence>
<proteinExistence type="inferred from homology"/>
<comment type="cofactor">
    <cofactor evidence="1">
        <name>heme</name>
        <dbReference type="ChEBI" id="CHEBI:30413"/>
    </cofactor>
</comment>
<keyword evidence="4" id="KW-0349">Heme</keyword>
<dbReference type="InterPro" id="IPR036396">
    <property type="entry name" value="Cyt_P450_sf"/>
</dbReference>
<comment type="subcellular location">
    <subcellularLocation>
        <location evidence="2">Membrane</location>
    </subcellularLocation>
</comment>
<evidence type="ECO:0000256" key="11">
    <source>
        <dbReference type="ARBA" id="ARBA00023136"/>
    </source>
</evidence>
<keyword evidence="9" id="KW-0408">Iron</keyword>
<comment type="similarity">
    <text evidence="3">Belongs to the cytochrome P450 family.</text>
</comment>
<evidence type="ECO:0008006" key="14">
    <source>
        <dbReference type="Google" id="ProtNLM"/>
    </source>
</evidence>